<protein>
    <submittedName>
        <fullName evidence="2">Uncharacterized protein</fullName>
    </submittedName>
</protein>
<name>A0ABV7NVY7_9PSEU</name>
<proteinExistence type="predicted"/>
<feature type="region of interest" description="Disordered" evidence="1">
    <location>
        <begin position="64"/>
        <end position="92"/>
    </location>
</feature>
<accession>A0ABV7NVY7</accession>
<comment type="caution">
    <text evidence="2">The sequence shown here is derived from an EMBL/GenBank/DDBJ whole genome shotgun (WGS) entry which is preliminary data.</text>
</comment>
<keyword evidence="3" id="KW-1185">Reference proteome</keyword>
<evidence type="ECO:0000313" key="3">
    <source>
        <dbReference type="Proteomes" id="UP001595645"/>
    </source>
</evidence>
<evidence type="ECO:0000256" key="1">
    <source>
        <dbReference type="SAM" id="MobiDB-lite"/>
    </source>
</evidence>
<evidence type="ECO:0000313" key="2">
    <source>
        <dbReference type="EMBL" id="MFC3450971.1"/>
    </source>
</evidence>
<organism evidence="2 3">
    <name type="scientific">Amycolatopsis speibonae</name>
    <dbReference type="NCBI Taxonomy" id="1450224"/>
    <lineage>
        <taxon>Bacteria</taxon>
        <taxon>Bacillati</taxon>
        <taxon>Actinomycetota</taxon>
        <taxon>Actinomycetes</taxon>
        <taxon>Pseudonocardiales</taxon>
        <taxon>Pseudonocardiaceae</taxon>
        <taxon>Amycolatopsis</taxon>
    </lineage>
</organism>
<dbReference type="RefSeq" id="WP_378239716.1">
    <property type="nucleotide sequence ID" value="NZ_JBHRWK010000022.1"/>
</dbReference>
<reference evidence="3" key="1">
    <citation type="journal article" date="2019" name="Int. J. Syst. Evol. Microbiol.">
        <title>The Global Catalogue of Microorganisms (GCM) 10K type strain sequencing project: providing services to taxonomists for standard genome sequencing and annotation.</title>
        <authorList>
            <consortium name="The Broad Institute Genomics Platform"/>
            <consortium name="The Broad Institute Genome Sequencing Center for Infectious Disease"/>
            <person name="Wu L."/>
            <person name="Ma J."/>
        </authorList>
    </citation>
    <scope>NUCLEOTIDE SEQUENCE [LARGE SCALE GENOMIC DNA]</scope>
    <source>
        <strain evidence="3">CGMCC 4.7676</strain>
    </source>
</reference>
<sequence>MGTKVIVSSGATPKKVGAGEPVSAVDGLGDLLRHQEHVAAARFRQCVGEPLALDQLLGVEAAHVGSGQPAQSDGGADGVRGRAGRTDGRARS</sequence>
<dbReference type="Proteomes" id="UP001595645">
    <property type="component" value="Unassembled WGS sequence"/>
</dbReference>
<gene>
    <name evidence="2" type="ORF">ACFOSH_16195</name>
</gene>
<dbReference type="EMBL" id="JBHRWK010000022">
    <property type="protein sequence ID" value="MFC3450971.1"/>
    <property type="molecule type" value="Genomic_DNA"/>
</dbReference>